<reference evidence="2" key="1">
    <citation type="submission" date="2019-09" db="EMBL/GenBank/DDBJ databases">
        <title>Draft genome information of white flower Hibiscus syriacus.</title>
        <authorList>
            <person name="Kim Y.-M."/>
        </authorList>
    </citation>
    <scope>NUCLEOTIDE SEQUENCE [LARGE SCALE GENOMIC DNA]</scope>
    <source>
        <strain evidence="2">YM2019G1</strain>
    </source>
</reference>
<organism evidence="2 3">
    <name type="scientific">Hibiscus syriacus</name>
    <name type="common">Rose of Sharon</name>
    <dbReference type="NCBI Taxonomy" id="106335"/>
    <lineage>
        <taxon>Eukaryota</taxon>
        <taxon>Viridiplantae</taxon>
        <taxon>Streptophyta</taxon>
        <taxon>Embryophyta</taxon>
        <taxon>Tracheophyta</taxon>
        <taxon>Spermatophyta</taxon>
        <taxon>Magnoliopsida</taxon>
        <taxon>eudicotyledons</taxon>
        <taxon>Gunneridae</taxon>
        <taxon>Pentapetalae</taxon>
        <taxon>rosids</taxon>
        <taxon>malvids</taxon>
        <taxon>Malvales</taxon>
        <taxon>Malvaceae</taxon>
        <taxon>Malvoideae</taxon>
        <taxon>Hibiscus</taxon>
    </lineage>
</organism>
<dbReference type="Proteomes" id="UP000436088">
    <property type="component" value="Unassembled WGS sequence"/>
</dbReference>
<proteinExistence type="predicted"/>
<comment type="caution">
    <text evidence="2">The sequence shown here is derived from an EMBL/GenBank/DDBJ whole genome shotgun (WGS) entry which is preliminary data.</text>
</comment>
<keyword evidence="3" id="KW-1185">Reference proteome</keyword>
<accession>A0A6A2XK28</accession>
<feature type="compositionally biased region" description="Low complexity" evidence="1">
    <location>
        <begin position="1"/>
        <end position="17"/>
    </location>
</feature>
<dbReference type="AlphaFoldDB" id="A0A6A2XK28"/>
<sequence length="58" mass="6366">MHSSCSSRDSSCPRMPSHSSLEWPRSDALGRMASDAQRVGTCMTHAISLIARREDMAT</sequence>
<evidence type="ECO:0000256" key="1">
    <source>
        <dbReference type="SAM" id="MobiDB-lite"/>
    </source>
</evidence>
<gene>
    <name evidence="2" type="ORF">F3Y22_tig00111582pilonHSYRG00020</name>
</gene>
<evidence type="ECO:0000313" key="3">
    <source>
        <dbReference type="Proteomes" id="UP000436088"/>
    </source>
</evidence>
<evidence type="ECO:0000313" key="2">
    <source>
        <dbReference type="EMBL" id="KAE8676601.1"/>
    </source>
</evidence>
<name>A0A6A2XK28_HIBSY</name>
<dbReference type="EMBL" id="VEPZ02001375">
    <property type="protein sequence ID" value="KAE8676601.1"/>
    <property type="molecule type" value="Genomic_DNA"/>
</dbReference>
<protein>
    <submittedName>
        <fullName evidence="2">Uncharacterized protein</fullName>
    </submittedName>
</protein>
<feature type="region of interest" description="Disordered" evidence="1">
    <location>
        <begin position="1"/>
        <end position="26"/>
    </location>
</feature>